<dbReference type="PANTHER" id="PTHR10996">
    <property type="entry name" value="2-HYDROXYACID DEHYDROGENASE-RELATED"/>
    <property type="match status" value="1"/>
</dbReference>
<sequence length="314" mass="33263">MRPALLQTGPLIPALEDRLAERFEVTHLKAQGDPIDYLRREGQRFVAIASSAAIGFEAALLPHLPALQVVSHFGVGLDRLPVGELKARGVAVSSTSGVLDQCVADAAWALLLATARRVTQADQYVRSGEWARNGLNRFALGRRVSGARLGVVGMGHIGQAIARRADGFDMHVAYHTRNAVAGCRWPHVPVLTDLARQSDFLVVITAGGPATRHLINADVLAALGTRGFLVNVSRGSVVDEASLLAALHSGGIAGAGLDVFEQEPAINEAWRTAPNTVLMPHAASATEETRQAMADLVVDNLDSFFATGGLLTPL</sequence>
<evidence type="ECO:0000259" key="4">
    <source>
        <dbReference type="Pfam" id="PF00389"/>
    </source>
</evidence>
<evidence type="ECO:0000256" key="1">
    <source>
        <dbReference type="ARBA" id="ARBA00023002"/>
    </source>
</evidence>
<dbReference type="Gene3D" id="3.40.50.720">
    <property type="entry name" value="NAD(P)-binding Rossmann-like Domain"/>
    <property type="match status" value="2"/>
</dbReference>
<evidence type="ECO:0000313" key="7">
    <source>
        <dbReference type="Proteomes" id="UP001379945"/>
    </source>
</evidence>
<dbReference type="SUPFAM" id="SSF51735">
    <property type="entry name" value="NAD(P)-binding Rossmann-fold domains"/>
    <property type="match status" value="1"/>
</dbReference>
<dbReference type="CDD" id="cd12156">
    <property type="entry name" value="HPPR"/>
    <property type="match status" value="1"/>
</dbReference>
<keyword evidence="7" id="KW-1185">Reference proteome</keyword>
<dbReference type="InterPro" id="IPR006139">
    <property type="entry name" value="D-isomer_2_OHA_DH_cat_dom"/>
</dbReference>
<feature type="domain" description="D-isomer specific 2-hydroxyacid dehydrogenase catalytic" evidence="4">
    <location>
        <begin position="32"/>
        <end position="309"/>
    </location>
</feature>
<dbReference type="InterPro" id="IPR050223">
    <property type="entry name" value="D-isomer_2-hydroxyacid_DH"/>
</dbReference>
<evidence type="ECO:0000259" key="5">
    <source>
        <dbReference type="Pfam" id="PF02826"/>
    </source>
</evidence>
<keyword evidence="2" id="KW-0520">NAD</keyword>
<dbReference type="Proteomes" id="UP001379945">
    <property type="component" value="Unassembled WGS sequence"/>
</dbReference>
<name>A0ABU9C9B6_9BURK</name>
<dbReference type="RefSeq" id="WP_341400116.1">
    <property type="nucleotide sequence ID" value="NZ_JBBUTI010000011.1"/>
</dbReference>
<dbReference type="EMBL" id="JBBUTI010000011">
    <property type="protein sequence ID" value="MEK8047810.1"/>
    <property type="molecule type" value="Genomic_DNA"/>
</dbReference>
<dbReference type="Pfam" id="PF02826">
    <property type="entry name" value="2-Hacid_dh_C"/>
    <property type="match status" value="1"/>
</dbReference>
<comment type="similarity">
    <text evidence="3">Belongs to the D-isomer specific 2-hydroxyacid dehydrogenase family.</text>
</comment>
<organism evidence="6 7">
    <name type="scientific">Ideonella margarita</name>
    <dbReference type="NCBI Taxonomy" id="2984191"/>
    <lineage>
        <taxon>Bacteria</taxon>
        <taxon>Pseudomonadati</taxon>
        <taxon>Pseudomonadota</taxon>
        <taxon>Betaproteobacteria</taxon>
        <taxon>Burkholderiales</taxon>
        <taxon>Sphaerotilaceae</taxon>
        <taxon>Ideonella</taxon>
    </lineage>
</organism>
<dbReference type="PANTHER" id="PTHR10996:SF178">
    <property type="entry name" value="2-HYDROXYACID DEHYDROGENASE YGL185C-RELATED"/>
    <property type="match status" value="1"/>
</dbReference>
<dbReference type="Pfam" id="PF00389">
    <property type="entry name" value="2-Hacid_dh"/>
    <property type="match status" value="1"/>
</dbReference>
<dbReference type="InterPro" id="IPR006140">
    <property type="entry name" value="D-isomer_DH_NAD-bd"/>
</dbReference>
<gene>
    <name evidence="6" type="ORF">AACH00_15720</name>
</gene>
<proteinExistence type="inferred from homology"/>
<reference evidence="6 7" key="1">
    <citation type="submission" date="2024-04" db="EMBL/GenBank/DDBJ databases">
        <title>Novel species of the genus Ideonella isolated from streams.</title>
        <authorList>
            <person name="Lu H."/>
        </authorList>
    </citation>
    <scope>NUCLEOTIDE SEQUENCE [LARGE SCALE GENOMIC DNA]</scope>
    <source>
        <strain evidence="6 7">LYT19W</strain>
    </source>
</reference>
<feature type="domain" description="D-isomer specific 2-hydroxyacid dehydrogenase NAD-binding" evidence="5">
    <location>
        <begin position="109"/>
        <end position="283"/>
    </location>
</feature>
<protein>
    <submittedName>
        <fullName evidence="6">2-hydroxyacid dehydrogenase</fullName>
    </submittedName>
</protein>
<dbReference type="SUPFAM" id="SSF52283">
    <property type="entry name" value="Formate/glycerate dehydrogenase catalytic domain-like"/>
    <property type="match status" value="1"/>
</dbReference>
<keyword evidence="1 3" id="KW-0560">Oxidoreductase</keyword>
<comment type="caution">
    <text evidence="6">The sequence shown here is derived from an EMBL/GenBank/DDBJ whole genome shotgun (WGS) entry which is preliminary data.</text>
</comment>
<accession>A0ABU9C9B6</accession>
<dbReference type="InterPro" id="IPR036291">
    <property type="entry name" value="NAD(P)-bd_dom_sf"/>
</dbReference>
<evidence type="ECO:0000313" key="6">
    <source>
        <dbReference type="EMBL" id="MEK8047810.1"/>
    </source>
</evidence>
<evidence type="ECO:0000256" key="2">
    <source>
        <dbReference type="ARBA" id="ARBA00023027"/>
    </source>
</evidence>
<evidence type="ECO:0000256" key="3">
    <source>
        <dbReference type="RuleBase" id="RU003719"/>
    </source>
</evidence>